<evidence type="ECO:0000313" key="5">
    <source>
        <dbReference type="Proteomes" id="UP000285794"/>
    </source>
</evidence>
<dbReference type="Gene3D" id="3.30.910.20">
    <property type="entry name" value="Skp domain"/>
    <property type="match status" value="1"/>
</dbReference>
<dbReference type="GO" id="GO:0050821">
    <property type="term" value="P:protein stabilization"/>
    <property type="evidence" value="ECO:0007669"/>
    <property type="project" value="TreeGrafter"/>
</dbReference>
<proteinExistence type="inferred from homology"/>
<dbReference type="InterPro" id="IPR024930">
    <property type="entry name" value="Skp_dom_sf"/>
</dbReference>
<evidence type="ECO:0000256" key="2">
    <source>
        <dbReference type="ARBA" id="ARBA00022729"/>
    </source>
</evidence>
<keyword evidence="5" id="KW-1185">Reference proteome</keyword>
<feature type="chain" id="PRO_5019558451" evidence="3">
    <location>
        <begin position="22"/>
        <end position="177"/>
    </location>
</feature>
<dbReference type="PANTHER" id="PTHR35089">
    <property type="entry name" value="CHAPERONE PROTEIN SKP"/>
    <property type="match status" value="1"/>
</dbReference>
<dbReference type="Pfam" id="PF03938">
    <property type="entry name" value="OmpH"/>
    <property type="match status" value="1"/>
</dbReference>
<dbReference type="AlphaFoldDB" id="A0A425XY08"/>
<reference evidence="4 5" key="1">
    <citation type="submission" date="2018-07" db="EMBL/GenBank/DDBJ databases">
        <title>Draft genome sequence of Ancylomarina sp. M1P.</title>
        <authorList>
            <person name="Yadav S."/>
            <person name="Villanueva L."/>
            <person name="Damste J.S.S."/>
        </authorList>
    </citation>
    <scope>NUCLEOTIDE SEQUENCE [LARGE SCALE GENOMIC DNA]</scope>
    <source>
        <strain evidence="4 5">M1P</strain>
    </source>
</reference>
<sequence>MMKYWICVLSFFLFSALSLNAQQQRYGFVDTSYILDHVPDYKTAQDQLNEFSAKWQSEIESVYLEIKNLHAKLRKDQVFLSPELRTKKEKEILEKEALAQKLQNQYFGQNGALYKKKQDLVRPIQDDIYEAIKEIAKAGDYGMIIDKANGPTIIYSNNKFDLSDKVLYKLGIRVNKQ</sequence>
<dbReference type="GO" id="GO:0005829">
    <property type="term" value="C:cytosol"/>
    <property type="evidence" value="ECO:0007669"/>
    <property type="project" value="TreeGrafter"/>
</dbReference>
<dbReference type="EMBL" id="QQWG01000018">
    <property type="protein sequence ID" value="RRG19646.1"/>
    <property type="molecule type" value="Genomic_DNA"/>
</dbReference>
<evidence type="ECO:0000256" key="1">
    <source>
        <dbReference type="ARBA" id="ARBA00009091"/>
    </source>
</evidence>
<dbReference type="InterPro" id="IPR005632">
    <property type="entry name" value="Chaperone_Skp"/>
</dbReference>
<dbReference type="GO" id="GO:0051082">
    <property type="term" value="F:unfolded protein binding"/>
    <property type="evidence" value="ECO:0007669"/>
    <property type="project" value="InterPro"/>
</dbReference>
<gene>
    <name evidence="4" type="ORF">DWB61_14735</name>
</gene>
<accession>A0A425XY08</accession>
<keyword evidence="2 3" id="KW-0732">Signal</keyword>
<comment type="caution">
    <text evidence="4">The sequence shown here is derived from an EMBL/GenBank/DDBJ whole genome shotgun (WGS) entry which is preliminary data.</text>
</comment>
<comment type="similarity">
    <text evidence="1">Belongs to the Skp family.</text>
</comment>
<name>A0A425XY08_9BACT</name>
<evidence type="ECO:0000313" key="4">
    <source>
        <dbReference type="EMBL" id="RRG19646.1"/>
    </source>
</evidence>
<dbReference type="SMART" id="SM00935">
    <property type="entry name" value="OmpH"/>
    <property type="match status" value="1"/>
</dbReference>
<dbReference type="PANTHER" id="PTHR35089:SF1">
    <property type="entry name" value="CHAPERONE PROTEIN SKP"/>
    <property type="match status" value="1"/>
</dbReference>
<dbReference type="Proteomes" id="UP000285794">
    <property type="component" value="Unassembled WGS sequence"/>
</dbReference>
<organism evidence="4 5">
    <name type="scientific">Ancylomarina euxinus</name>
    <dbReference type="NCBI Taxonomy" id="2283627"/>
    <lineage>
        <taxon>Bacteria</taxon>
        <taxon>Pseudomonadati</taxon>
        <taxon>Bacteroidota</taxon>
        <taxon>Bacteroidia</taxon>
        <taxon>Marinilabiliales</taxon>
        <taxon>Marinifilaceae</taxon>
        <taxon>Ancylomarina</taxon>
    </lineage>
</organism>
<dbReference type="SUPFAM" id="SSF111384">
    <property type="entry name" value="OmpH-like"/>
    <property type="match status" value="1"/>
</dbReference>
<evidence type="ECO:0000256" key="3">
    <source>
        <dbReference type="SAM" id="SignalP"/>
    </source>
</evidence>
<feature type="signal peptide" evidence="3">
    <location>
        <begin position="1"/>
        <end position="21"/>
    </location>
</feature>
<protein>
    <submittedName>
        <fullName evidence="4">OmpH family outer membrane protein</fullName>
    </submittedName>
</protein>